<dbReference type="EMBL" id="JALZWP010000010">
    <property type="protein sequence ID" value="MCL1629244.1"/>
    <property type="molecule type" value="Genomic_DNA"/>
</dbReference>
<sequence>MSAQPTLTRLFAMIAFAGFAVHIATNVQLLQEGARVSGMFNTVAAVMAALSGWMVAGPRIETRLVKSVFAMVQGVIAAAFLALAAGATVETFRLGYKIRYDDLGEAMQGFFGYVAEGAQQLATPDILPAIGIFCVVGGVILSLLFRMFEARRNAR</sequence>
<keyword evidence="1" id="KW-1133">Transmembrane helix</keyword>
<gene>
    <name evidence="2" type="ORF">M3N55_10915</name>
</gene>
<keyword evidence="1" id="KW-0472">Membrane</keyword>
<feature type="transmembrane region" description="Helical" evidence="1">
    <location>
        <begin position="7"/>
        <end position="24"/>
    </location>
</feature>
<evidence type="ECO:0000313" key="3">
    <source>
        <dbReference type="Proteomes" id="UP001202550"/>
    </source>
</evidence>
<proteinExistence type="predicted"/>
<reference evidence="2 3" key="1">
    <citation type="submission" date="2022-05" db="EMBL/GenBank/DDBJ databases">
        <title>Seasonal and diel survey of microbial diversity of the Tyrrhenian coast.</title>
        <authorList>
            <person name="Gattoni G."/>
            <person name="Corral P."/>
        </authorList>
    </citation>
    <scope>NUCLEOTIDE SEQUENCE [LARGE SCALE GENOMIC DNA]</scope>
    <source>
        <strain evidence="2 3">V10</strain>
    </source>
</reference>
<dbReference type="RefSeq" id="WP_249058751.1">
    <property type="nucleotide sequence ID" value="NZ_JALZWP010000010.1"/>
</dbReference>
<feature type="transmembrane region" description="Helical" evidence="1">
    <location>
        <begin position="126"/>
        <end position="145"/>
    </location>
</feature>
<keyword evidence="3" id="KW-1185">Reference proteome</keyword>
<feature type="transmembrane region" description="Helical" evidence="1">
    <location>
        <begin position="68"/>
        <end position="89"/>
    </location>
</feature>
<protein>
    <submittedName>
        <fullName evidence="2">TrgA family protein</fullName>
    </submittedName>
</protein>
<comment type="caution">
    <text evidence="2">The sequence shown here is derived from an EMBL/GenBank/DDBJ whole genome shotgun (WGS) entry which is preliminary data.</text>
</comment>
<evidence type="ECO:0000313" key="2">
    <source>
        <dbReference type="EMBL" id="MCL1629244.1"/>
    </source>
</evidence>
<accession>A0ABT0M325</accession>
<name>A0ABT0M325_9RHOB</name>
<organism evidence="2 3">
    <name type="scientific">Roseinatronobacter domitianus</name>
    <dbReference type="NCBI Taxonomy" id="2940293"/>
    <lineage>
        <taxon>Bacteria</taxon>
        <taxon>Pseudomonadati</taxon>
        <taxon>Pseudomonadota</taxon>
        <taxon>Alphaproteobacteria</taxon>
        <taxon>Rhodobacterales</taxon>
        <taxon>Paracoccaceae</taxon>
        <taxon>Roseinatronobacter</taxon>
    </lineage>
</organism>
<dbReference type="Proteomes" id="UP001202550">
    <property type="component" value="Unassembled WGS sequence"/>
</dbReference>
<keyword evidence="1" id="KW-0812">Transmembrane</keyword>
<dbReference type="NCBIfam" id="NF033773">
    <property type="entry name" value="tellur_TrgA"/>
    <property type="match status" value="1"/>
</dbReference>
<feature type="transmembrane region" description="Helical" evidence="1">
    <location>
        <begin position="36"/>
        <end position="56"/>
    </location>
</feature>
<dbReference type="InterPro" id="IPR047784">
    <property type="entry name" value="TrgA"/>
</dbReference>
<evidence type="ECO:0000256" key="1">
    <source>
        <dbReference type="SAM" id="Phobius"/>
    </source>
</evidence>